<dbReference type="HOGENOM" id="CLU_2916367_0_0_0"/>
<dbReference type="AlphaFoldDB" id="H1XQP8"/>
<dbReference type="Proteomes" id="UP000004671">
    <property type="component" value="Chromosome"/>
</dbReference>
<accession>H1XQP8</accession>
<dbReference type="PaxDb" id="880073-Calab_2713"/>
<dbReference type="eggNOG" id="ENOG502ZHWF">
    <property type="taxonomic scope" value="Bacteria"/>
</dbReference>
<keyword evidence="2" id="KW-1185">Reference proteome</keyword>
<sequence length="64" mass="7390">MQDQLSENTPNLCPHCGNELTLWEQVLLSVDRMLVCRNCWYRIILDPPEASANQSENNKEDKEG</sequence>
<proteinExistence type="predicted"/>
<gene>
    <name evidence="1" type="ORF">Calab_2713</name>
</gene>
<organism evidence="1 2">
    <name type="scientific">Caldithrix abyssi DSM 13497</name>
    <dbReference type="NCBI Taxonomy" id="880073"/>
    <lineage>
        <taxon>Bacteria</taxon>
        <taxon>Pseudomonadati</taxon>
        <taxon>Calditrichota</taxon>
        <taxon>Calditrichia</taxon>
        <taxon>Calditrichales</taxon>
        <taxon>Calditrichaceae</taxon>
        <taxon>Caldithrix</taxon>
    </lineage>
</organism>
<name>H1XQP8_CALAY</name>
<dbReference type="EMBL" id="CM001402">
    <property type="protein sequence ID" value="EHO42321.1"/>
    <property type="molecule type" value="Genomic_DNA"/>
</dbReference>
<dbReference type="InParanoid" id="H1XQP8"/>
<evidence type="ECO:0000313" key="1">
    <source>
        <dbReference type="EMBL" id="EHO42321.1"/>
    </source>
</evidence>
<protein>
    <submittedName>
        <fullName evidence="1">Uncharacterized protein</fullName>
    </submittedName>
</protein>
<evidence type="ECO:0000313" key="2">
    <source>
        <dbReference type="Proteomes" id="UP000004671"/>
    </source>
</evidence>
<reference evidence="1 2" key="1">
    <citation type="submission" date="2011-09" db="EMBL/GenBank/DDBJ databases">
        <title>The permanent draft genome of Caldithrix abyssi DSM 13497.</title>
        <authorList>
            <consortium name="US DOE Joint Genome Institute (JGI-PGF)"/>
            <person name="Lucas S."/>
            <person name="Han J."/>
            <person name="Lapidus A."/>
            <person name="Bruce D."/>
            <person name="Goodwin L."/>
            <person name="Pitluck S."/>
            <person name="Peters L."/>
            <person name="Kyrpides N."/>
            <person name="Mavromatis K."/>
            <person name="Ivanova N."/>
            <person name="Mikhailova N."/>
            <person name="Chertkov O."/>
            <person name="Detter J.C."/>
            <person name="Tapia R."/>
            <person name="Han C."/>
            <person name="Land M."/>
            <person name="Hauser L."/>
            <person name="Markowitz V."/>
            <person name="Cheng J.-F."/>
            <person name="Hugenholtz P."/>
            <person name="Woyke T."/>
            <person name="Wu D."/>
            <person name="Spring S."/>
            <person name="Brambilla E."/>
            <person name="Klenk H.-P."/>
            <person name="Eisen J.A."/>
        </authorList>
    </citation>
    <scope>NUCLEOTIDE SEQUENCE [LARGE SCALE GENOMIC DNA]</scope>
    <source>
        <strain evidence="1 2">DSM 13497</strain>
    </source>
</reference>
<dbReference type="OrthoDB" id="9789291at2"/>